<dbReference type="STRING" id="33007.HMPREF3198_01140"/>
<comment type="caution">
    <text evidence="8">The sequence shown here is derived from an EMBL/GenBank/DDBJ whole genome shotgun (WGS) entry which is preliminary data.</text>
</comment>
<dbReference type="InterPro" id="IPR003663">
    <property type="entry name" value="Sugar/inositol_transpt"/>
</dbReference>
<name>A0A2I1IN15_9ACTO</name>
<dbReference type="GeneID" id="35866687"/>
<protein>
    <submittedName>
        <fullName evidence="8">MFS transporter</fullName>
    </submittedName>
</protein>
<evidence type="ECO:0000256" key="2">
    <source>
        <dbReference type="ARBA" id="ARBA00022448"/>
    </source>
</evidence>
<feature type="transmembrane region" description="Helical" evidence="6">
    <location>
        <begin position="362"/>
        <end position="380"/>
    </location>
</feature>
<dbReference type="InterPro" id="IPR036259">
    <property type="entry name" value="MFS_trans_sf"/>
</dbReference>
<accession>A0A2I1IN15</accession>
<proteinExistence type="predicted"/>
<dbReference type="PANTHER" id="PTHR48020:SF12">
    <property type="entry name" value="PROTON MYO-INOSITOL COTRANSPORTER"/>
    <property type="match status" value="1"/>
</dbReference>
<dbReference type="PROSITE" id="PS50850">
    <property type="entry name" value="MFS"/>
    <property type="match status" value="1"/>
</dbReference>
<dbReference type="InterPro" id="IPR050814">
    <property type="entry name" value="Myo-inositol_Transporter"/>
</dbReference>
<feature type="transmembrane region" description="Helical" evidence="6">
    <location>
        <begin position="496"/>
        <end position="514"/>
    </location>
</feature>
<evidence type="ECO:0000259" key="7">
    <source>
        <dbReference type="PROSITE" id="PS50850"/>
    </source>
</evidence>
<dbReference type="GO" id="GO:0005886">
    <property type="term" value="C:plasma membrane"/>
    <property type="evidence" value="ECO:0007669"/>
    <property type="project" value="UniProtKB-SubCell"/>
</dbReference>
<evidence type="ECO:0000256" key="3">
    <source>
        <dbReference type="ARBA" id="ARBA00022692"/>
    </source>
</evidence>
<dbReference type="RefSeq" id="WP_024331964.1">
    <property type="nucleotide sequence ID" value="NZ_JASOXK010000007.1"/>
</dbReference>
<dbReference type="SUPFAM" id="SSF103473">
    <property type="entry name" value="MFS general substrate transporter"/>
    <property type="match status" value="1"/>
</dbReference>
<dbReference type="InterPro" id="IPR020846">
    <property type="entry name" value="MFS_dom"/>
</dbReference>
<feature type="transmembrane region" description="Helical" evidence="6">
    <location>
        <begin position="320"/>
        <end position="342"/>
    </location>
</feature>
<dbReference type="Pfam" id="PF00083">
    <property type="entry name" value="Sugar_tr"/>
    <property type="match status" value="1"/>
</dbReference>
<dbReference type="Proteomes" id="UP000235122">
    <property type="component" value="Unassembled WGS sequence"/>
</dbReference>
<evidence type="ECO:0000313" key="9">
    <source>
        <dbReference type="Proteomes" id="UP000235122"/>
    </source>
</evidence>
<sequence>MSDFRAQLPDGRVPAKSEVRRLVGSIKASGKHRAPVVLAVVATIGSFLFGYDTGVIAGALPYMYLPHAAGGLALTAFSEGAVTAVLAFGAAFGAFFGGQINDRIGRRRSILFLAFMFCLGTVGCTLSPNVLVLYPFRFILGWAVGGASSTVPLYLAETAPKAIRGPIVALDQFMIVFGQFVAYSMNAVIAHYNEAPQAVVGNDPSGTYQRGDVVSWDILKNMADVAVLEGNGHAWRWMLVLATIPAIALWLGMRLMPESPRWYAARKRYYEAIAAMKRLRNSDAEVADEVCEMIDLERADEAQEKWGMGQAFKTKWTRRIIYIGIVLGIGDQLTGINTAMWYMPKILHSAGFATSDAITLNVITGFVSAVGSLVGMWLVGKFMRRHVGMSQEAGIAASLLTLSAIFHFGIEPYTDASGNISGAIPAFIPWLVVLVVSLFVFAKQAGTVSWVLMAEIFPAKIRGVSQGISVGALWLFNGIVALVFPSMMEFLGGSKTYLIFGLINIGTFLFYWKIVPETKMYSLEEVEEQLQKRFS</sequence>
<evidence type="ECO:0000256" key="4">
    <source>
        <dbReference type="ARBA" id="ARBA00022989"/>
    </source>
</evidence>
<organism evidence="8 9">
    <name type="scientific">Winkia neuii</name>
    <dbReference type="NCBI Taxonomy" id="33007"/>
    <lineage>
        <taxon>Bacteria</taxon>
        <taxon>Bacillati</taxon>
        <taxon>Actinomycetota</taxon>
        <taxon>Actinomycetes</taxon>
        <taxon>Actinomycetales</taxon>
        <taxon>Actinomycetaceae</taxon>
        <taxon>Winkia</taxon>
    </lineage>
</organism>
<keyword evidence="3 6" id="KW-0812">Transmembrane</keyword>
<keyword evidence="4 6" id="KW-1133">Transmembrane helix</keyword>
<feature type="domain" description="Major facilitator superfamily (MFS) profile" evidence="7">
    <location>
        <begin position="38"/>
        <end position="519"/>
    </location>
</feature>
<dbReference type="AlphaFoldDB" id="A0A2I1IN15"/>
<evidence type="ECO:0000256" key="5">
    <source>
        <dbReference type="ARBA" id="ARBA00023136"/>
    </source>
</evidence>
<keyword evidence="5 6" id="KW-0472">Membrane</keyword>
<dbReference type="Gene3D" id="1.20.1250.20">
    <property type="entry name" value="MFS general substrate transporter like domains"/>
    <property type="match status" value="2"/>
</dbReference>
<evidence type="ECO:0000256" key="1">
    <source>
        <dbReference type="ARBA" id="ARBA00004651"/>
    </source>
</evidence>
<dbReference type="PANTHER" id="PTHR48020">
    <property type="entry name" value="PROTON MYO-INOSITOL COTRANSPORTER"/>
    <property type="match status" value="1"/>
</dbReference>
<dbReference type="GO" id="GO:0022857">
    <property type="term" value="F:transmembrane transporter activity"/>
    <property type="evidence" value="ECO:0007669"/>
    <property type="project" value="InterPro"/>
</dbReference>
<feature type="transmembrane region" description="Helical" evidence="6">
    <location>
        <begin position="392"/>
        <end position="410"/>
    </location>
</feature>
<dbReference type="EMBL" id="PKKO01000003">
    <property type="protein sequence ID" value="PKY72506.1"/>
    <property type="molecule type" value="Genomic_DNA"/>
</dbReference>
<dbReference type="InterPro" id="IPR005828">
    <property type="entry name" value="MFS_sugar_transport-like"/>
</dbReference>
<feature type="transmembrane region" description="Helical" evidence="6">
    <location>
        <begin position="80"/>
        <end position="98"/>
    </location>
</feature>
<keyword evidence="9" id="KW-1185">Reference proteome</keyword>
<feature type="transmembrane region" description="Helical" evidence="6">
    <location>
        <begin position="110"/>
        <end position="132"/>
    </location>
</feature>
<feature type="transmembrane region" description="Helical" evidence="6">
    <location>
        <begin position="138"/>
        <end position="156"/>
    </location>
</feature>
<feature type="transmembrane region" description="Helical" evidence="6">
    <location>
        <begin position="168"/>
        <end position="192"/>
    </location>
</feature>
<keyword evidence="2" id="KW-0813">Transport</keyword>
<dbReference type="PRINTS" id="PR00171">
    <property type="entry name" value="SUGRTRNSPORT"/>
</dbReference>
<feature type="transmembrane region" description="Helical" evidence="6">
    <location>
        <begin position="463"/>
        <end position="484"/>
    </location>
</feature>
<reference evidence="8 9" key="1">
    <citation type="submission" date="2017-12" db="EMBL/GenBank/DDBJ databases">
        <title>Phylogenetic diversity of female urinary microbiome.</title>
        <authorList>
            <person name="Thomas-White K."/>
            <person name="Wolfe A.J."/>
        </authorList>
    </citation>
    <scope>NUCLEOTIDE SEQUENCE [LARGE SCALE GENOMIC DNA]</scope>
    <source>
        <strain evidence="8 9">UMB0402</strain>
    </source>
</reference>
<evidence type="ECO:0000256" key="6">
    <source>
        <dbReference type="SAM" id="Phobius"/>
    </source>
</evidence>
<evidence type="ECO:0000313" key="8">
    <source>
        <dbReference type="EMBL" id="PKY72506.1"/>
    </source>
</evidence>
<gene>
    <name evidence="8" type="ORF">CYJ19_06605</name>
</gene>
<feature type="transmembrane region" description="Helical" evidence="6">
    <location>
        <begin position="36"/>
        <end position="60"/>
    </location>
</feature>
<comment type="subcellular location">
    <subcellularLocation>
        <location evidence="1">Cell membrane</location>
        <topology evidence="1">Multi-pass membrane protein</topology>
    </subcellularLocation>
</comment>
<feature type="transmembrane region" description="Helical" evidence="6">
    <location>
        <begin position="422"/>
        <end position="442"/>
    </location>
</feature>
<feature type="transmembrane region" description="Helical" evidence="6">
    <location>
        <begin position="234"/>
        <end position="253"/>
    </location>
</feature>